<proteinExistence type="predicted"/>
<protein>
    <submittedName>
        <fullName evidence="1">Uncharacterized protein</fullName>
    </submittedName>
</protein>
<reference evidence="1" key="1">
    <citation type="journal article" date="2021" name="Proc. Natl. Acad. Sci. U.S.A.">
        <title>A Catalog of Tens of Thousands of Viruses from Human Metagenomes Reveals Hidden Associations with Chronic Diseases.</title>
        <authorList>
            <person name="Tisza M.J."/>
            <person name="Buck C.B."/>
        </authorList>
    </citation>
    <scope>NUCLEOTIDE SEQUENCE</scope>
    <source>
        <strain evidence="1">CtaUh10</strain>
    </source>
</reference>
<evidence type="ECO:0000313" key="1">
    <source>
        <dbReference type="EMBL" id="DAE21738.1"/>
    </source>
</evidence>
<name>A0A8S5QRX8_9CAUD</name>
<accession>A0A8S5QRX8</accession>
<sequence>MADNPQATPVDVAAYDVTRHWGLPLYNDATPMDMRDGYNHAMRMIDQILTQLQTQIREKD</sequence>
<organism evidence="1">
    <name type="scientific">Podoviridae sp. ctaUh10</name>
    <dbReference type="NCBI Taxonomy" id="2826563"/>
    <lineage>
        <taxon>Viruses</taxon>
        <taxon>Duplodnaviria</taxon>
        <taxon>Heunggongvirae</taxon>
        <taxon>Uroviricota</taxon>
        <taxon>Caudoviricetes</taxon>
    </lineage>
</organism>
<dbReference type="EMBL" id="BK015716">
    <property type="protein sequence ID" value="DAE21738.1"/>
    <property type="molecule type" value="Genomic_DNA"/>
</dbReference>